<organism evidence="1">
    <name type="scientific">Timema tahoe</name>
    <dbReference type="NCBI Taxonomy" id="61484"/>
    <lineage>
        <taxon>Eukaryota</taxon>
        <taxon>Metazoa</taxon>
        <taxon>Ecdysozoa</taxon>
        <taxon>Arthropoda</taxon>
        <taxon>Hexapoda</taxon>
        <taxon>Insecta</taxon>
        <taxon>Pterygota</taxon>
        <taxon>Neoptera</taxon>
        <taxon>Polyneoptera</taxon>
        <taxon>Phasmatodea</taxon>
        <taxon>Timematodea</taxon>
        <taxon>Timematoidea</taxon>
        <taxon>Timematidae</taxon>
        <taxon>Timema</taxon>
    </lineage>
</organism>
<evidence type="ECO:0000313" key="1">
    <source>
        <dbReference type="EMBL" id="CAD7459209.1"/>
    </source>
</evidence>
<sequence length="86" mass="9537">MNCLRGCVRSAVQQDKGHPSSDFQRSQTSQYSEVYLHLRGGRVDNHFGKPTLSTPNRDSNLDLPIINSLVYCESSTLDHVTTEGNG</sequence>
<name>A0A7R9NWU5_9NEOP</name>
<dbReference type="EMBL" id="OE002726">
    <property type="protein sequence ID" value="CAD7459209.1"/>
    <property type="molecule type" value="Genomic_DNA"/>
</dbReference>
<protein>
    <submittedName>
        <fullName evidence="1">Uncharacterized protein</fullName>
    </submittedName>
</protein>
<accession>A0A7R9NWU5</accession>
<proteinExistence type="predicted"/>
<dbReference type="AlphaFoldDB" id="A0A7R9NWU5"/>
<reference evidence="1" key="1">
    <citation type="submission" date="2020-11" db="EMBL/GenBank/DDBJ databases">
        <authorList>
            <person name="Tran Van P."/>
        </authorList>
    </citation>
    <scope>NUCLEOTIDE SEQUENCE</scope>
</reference>
<gene>
    <name evidence="1" type="ORF">TTEB3V08_LOCUS7174</name>
</gene>